<dbReference type="InterPro" id="IPR036390">
    <property type="entry name" value="WH_DNA-bd_sf"/>
</dbReference>
<accession>A0AAE3WCH7</accession>
<proteinExistence type="inferred from homology"/>
<sequence length="289" mass="31837">MEHWDEVRTAYHVARCGTVSGAAEALGVHHATVIRHIDALEGRLGVKLFQRHARGYTPTEAGEDLLRVAKATDEQFSQLAGRIKGRGSEVTGELVVTALPEITPLLAPVLGAFQIEHPGVVVRLLASERVFRLEYGEAHVAVRAGSEAPGELDNVVQRLTVLEVGLFGSCDYLERQGRPASEAELMQHHFVTTDDTESRAPFAVWLRGHAPVEAMTFRADDFRAQEQAILAGAGLGFLPRAEALGNDALVEVLGHREDWDVPLWLVTHMDLHRTAKVQALVQYLKEHFK</sequence>
<dbReference type="Proteomes" id="UP001226762">
    <property type="component" value="Unassembled WGS sequence"/>
</dbReference>
<evidence type="ECO:0000256" key="1">
    <source>
        <dbReference type="ARBA" id="ARBA00009437"/>
    </source>
</evidence>
<dbReference type="Gene3D" id="3.40.190.290">
    <property type="match status" value="1"/>
</dbReference>
<reference evidence="6" key="1">
    <citation type="submission" date="2022-07" db="EMBL/GenBank/DDBJ databases">
        <authorList>
            <person name="Otstavnykh N."/>
            <person name="Isaeva M."/>
            <person name="Bystritskaya E."/>
        </authorList>
    </citation>
    <scope>NUCLEOTIDE SEQUENCE</scope>
    <source>
        <strain evidence="6">KCTC 52189</strain>
    </source>
</reference>
<dbReference type="EMBL" id="JANHAX010000003">
    <property type="protein sequence ID" value="MDQ2090691.1"/>
    <property type="molecule type" value="Genomic_DNA"/>
</dbReference>
<evidence type="ECO:0000259" key="5">
    <source>
        <dbReference type="PROSITE" id="PS50931"/>
    </source>
</evidence>
<dbReference type="SUPFAM" id="SSF53850">
    <property type="entry name" value="Periplasmic binding protein-like II"/>
    <property type="match status" value="1"/>
</dbReference>
<keyword evidence="7" id="KW-1185">Reference proteome</keyword>
<dbReference type="PANTHER" id="PTHR30537">
    <property type="entry name" value="HTH-TYPE TRANSCRIPTIONAL REGULATOR"/>
    <property type="match status" value="1"/>
</dbReference>
<dbReference type="GO" id="GO:0043565">
    <property type="term" value="F:sequence-specific DNA binding"/>
    <property type="evidence" value="ECO:0007669"/>
    <property type="project" value="TreeGrafter"/>
</dbReference>
<dbReference type="InterPro" id="IPR000847">
    <property type="entry name" value="LysR_HTH_N"/>
</dbReference>
<evidence type="ECO:0000256" key="3">
    <source>
        <dbReference type="ARBA" id="ARBA00023125"/>
    </source>
</evidence>
<name>A0AAE3WCH7_9RHOB</name>
<keyword evidence="2" id="KW-0805">Transcription regulation</keyword>
<dbReference type="AlphaFoldDB" id="A0AAE3WCH7"/>
<dbReference type="PROSITE" id="PS50931">
    <property type="entry name" value="HTH_LYSR"/>
    <property type="match status" value="1"/>
</dbReference>
<dbReference type="Pfam" id="PF00126">
    <property type="entry name" value="HTH_1"/>
    <property type="match status" value="1"/>
</dbReference>
<gene>
    <name evidence="6" type="ORF">NO357_12345</name>
</gene>
<reference evidence="6" key="2">
    <citation type="submission" date="2023-02" db="EMBL/GenBank/DDBJ databases">
        <title>'Rhodoalgimonas zhirmunskyi' gen. nov., isolated from a red alga.</title>
        <authorList>
            <person name="Nedashkovskaya O.I."/>
            <person name="Otstavnykh N.Y."/>
            <person name="Bystritskaya E.P."/>
            <person name="Balabanova L.A."/>
            <person name="Isaeva M.P."/>
        </authorList>
    </citation>
    <scope>NUCLEOTIDE SEQUENCE</scope>
    <source>
        <strain evidence="6">KCTC 52189</strain>
    </source>
</reference>
<evidence type="ECO:0000256" key="4">
    <source>
        <dbReference type="ARBA" id="ARBA00023163"/>
    </source>
</evidence>
<dbReference type="InterPro" id="IPR005119">
    <property type="entry name" value="LysR_subst-bd"/>
</dbReference>
<keyword evidence="3" id="KW-0238">DNA-binding</keyword>
<dbReference type="PANTHER" id="PTHR30537:SF3">
    <property type="entry name" value="TRANSCRIPTIONAL REGULATORY PROTEIN"/>
    <property type="match status" value="1"/>
</dbReference>
<dbReference type="InterPro" id="IPR058163">
    <property type="entry name" value="LysR-type_TF_proteobact-type"/>
</dbReference>
<dbReference type="RefSeq" id="WP_306735961.1">
    <property type="nucleotide sequence ID" value="NZ_JANHAX010000003.1"/>
</dbReference>
<dbReference type="GO" id="GO:0006351">
    <property type="term" value="P:DNA-templated transcription"/>
    <property type="evidence" value="ECO:0007669"/>
    <property type="project" value="TreeGrafter"/>
</dbReference>
<dbReference type="Gene3D" id="1.10.10.10">
    <property type="entry name" value="Winged helix-like DNA-binding domain superfamily/Winged helix DNA-binding domain"/>
    <property type="match status" value="1"/>
</dbReference>
<dbReference type="SUPFAM" id="SSF46785">
    <property type="entry name" value="Winged helix' DNA-binding domain"/>
    <property type="match status" value="1"/>
</dbReference>
<keyword evidence="4" id="KW-0804">Transcription</keyword>
<protein>
    <submittedName>
        <fullName evidence="6">LysR family transcriptional regulator</fullName>
    </submittedName>
</protein>
<dbReference type="InterPro" id="IPR036388">
    <property type="entry name" value="WH-like_DNA-bd_sf"/>
</dbReference>
<dbReference type="GO" id="GO:0003700">
    <property type="term" value="F:DNA-binding transcription factor activity"/>
    <property type="evidence" value="ECO:0007669"/>
    <property type="project" value="InterPro"/>
</dbReference>
<evidence type="ECO:0000313" key="7">
    <source>
        <dbReference type="Proteomes" id="UP001226762"/>
    </source>
</evidence>
<dbReference type="Pfam" id="PF03466">
    <property type="entry name" value="LysR_substrate"/>
    <property type="match status" value="1"/>
</dbReference>
<comment type="caution">
    <text evidence="6">The sequence shown here is derived from an EMBL/GenBank/DDBJ whole genome shotgun (WGS) entry which is preliminary data.</text>
</comment>
<organism evidence="6 7">
    <name type="scientific">Marimonas arenosa</name>
    <dbReference type="NCBI Taxonomy" id="1795305"/>
    <lineage>
        <taxon>Bacteria</taxon>
        <taxon>Pseudomonadati</taxon>
        <taxon>Pseudomonadota</taxon>
        <taxon>Alphaproteobacteria</taxon>
        <taxon>Rhodobacterales</taxon>
        <taxon>Paracoccaceae</taxon>
        <taxon>Marimonas</taxon>
    </lineage>
</organism>
<feature type="domain" description="HTH lysR-type" evidence="5">
    <location>
        <begin position="1"/>
        <end position="59"/>
    </location>
</feature>
<evidence type="ECO:0000256" key="2">
    <source>
        <dbReference type="ARBA" id="ARBA00023015"/>
    </source>
</evidence>
<evidence type="ECO:0000313" key="6">
    <source>
        <dbReference type="EMBL" id="MDQ2090691.1"/>
    </source>
</evidence>
<comment type="similarity">
    <text evidence="1">Belongs to the LysR transcriptional regulatory family.</text>
</comment>